<evidence type="ECO:0000313" key="2">
    <source>
        <dbReference type="EMBL" id="ETO11198.1"/>
    </source>
</evidence>
<proteinExistence type="predicted"/>
<evidence type="ECO:0000256" key="1">
    <source>
        <dbReference type="SAM" id="Phobius"/>
    </source>
</evidence>
<name>X6MB08_RETFI</name>
<comment type="caution">
    <text evidence="2">The sequence shown here is derived from an EMBL/GenBank/DDBJ whole genome shotgun (WGS) entry which is preliminary data.</text>
</comment>
<dbReference type="Proteomes" id="UP000023152">
    <property type="component" value="Unassembled WGS sequence"/>
</dbReference>
<evidence type="ECO:0000313" key="3">
    <source>
        <dbReference type="Proteomes" id="UP000023152"/>
    </source>
</evidence>
<organism evidence="2 3">
    <name type="scientific">Reticulomyxa filosa</name>
    <dbReference type="NCBI Taxonomy" id="46433"/>
    <lineage>
        <taxon>Eukaryota</taxon>
        <taxon>Sar</taxon>
        <taxon>Rhizaria</taxon>
        <taxon>Retaria</taxon>
        <taxon>Foraminifera</taxon>
        <taxon>Monothalamids</taxon>
        <taxon>Reticulomyxidae</taxon>
        <taxon>Reticulomyxa</taxon>
    </lineage>
</organism>
<dbReference type="AlphaFoldDB" id="X6MB08"/>
<dbReference type="EMBL" id="ASPP01022667">
    <property type="protein sequence ID" value="ETO11198.1"/>
    <property type="molecule type" value="Genomic_DNA"/>
</dbReference>
<keyword evidence="3" id="KW-1185">Reference proteome</keyword>
<keyword evidence="1" id="KW-0812">Transmembrane</keyword>
<keyword evidence="1" id="KW-1133">Transmembrane helix</keyword>
<accession>X6MB08</accession>
<sequence length="526" mass="62119">MFDHVKKVQIIIVLMCFEFGIGLQIFMFRCRIYSTSLIDQPSVFILRRESKRKSQKNSIIAFEYFFCHPRALFLHDQLSLHANETNRHANIKFVPVLQKRRQEGRPHISLNASKPMISEPQNSLLLRVNIFLKKEEISDLFETKRENKKNNFFLRQAGSFVIRTSCKIAYCSLPYIVWSLLSKYQTLSLMEYEITLQYNYKYYPRQTAEIVQSLLAYREHNTDDIAMSPTFWISWCEAALRLSTTHAHWLDFQQLISQEIQLALMKYNIQVSIPKQEIKRLRKNNVNSDNNRNNDYNEAKSQYLFFEMYQNGQLPLDARKEIHRRLAWSAILPCWIIQRHFLLIAQNALFIADSSKWLNDVTLLITLISAFQQELQQKKGMIPPMFIKMTFYLLSVLYHDLGRRNDAIELMNKFIQLDGILTLQAISPQNLHKYMSPSRFQFSFAQTPDEIFCRSTSRHNKKNRTGKRKQQMSLTLLFLPISSNVQHSNKRKSIQLFQIRSYTNIAFISFFNNDNSISKKCNSCEN</sequence>
<gene>
    <name evidence="2" type="ORF">RFI_26178</name>
</gene>
<feature type="transmembrane region" description="Helical" evidence="1">
    <location>
        <begin position="7"/>
        <end position="28"/>
    </location>
</feature>
<reference evidence="2 3" key="1">
    <citation type="journal article" date="2013" name="Curr. Biol.">
        <title>The Genome of the Foraminiferan Reticulomyxa filosa.</title>
        <authorList>
            <person name="Glockner G."/>
            <person name="Hulsmann N."/>
            <person name="Schleicher M."/>
            <person name="Noegel A.A."/>
            <person name="Eichinger L."/>
            <person name="Gallinger C."/>
            <person name="Pawlowski J."/>
            <person name="Sierra R."/>
            <person name="Euteneuer U."/>
            <person name="Pillet L."/>
            <person name="Moustafa A."/>
            <person name="Platzer M."/>
            <person name="Groth M."/>
            <person name="Szafranski K."/>
            <person name="Schliwa M."/>
        </authorList>
    </citation>
    <scope>NUCLEOTIDE SEQUENCE [LARGE SCALE GENOMIC DNA]</scope>
</reference>
<keyword evidence="1" id="KW-0472">Membrane</keyword>
<protein>
    <submittedName>
        <fullName evidence="2">Uncharacterized protein</fullName>
    </submittedName>
</protein>